<evidence type="ECO:0000313" key="3">
    <source>
        <dbReference type="Proteomes" id="UP000282613"/>
    </source>
</evidence>
<name>A0A0R3VYV2_TAEAS</name>
<feature type="chain" id="PRO_5043132471" evidence="1">
    <location>
        <begin position="20"/>
        <end position="208"/>
    </location>
</feature>
<keyword evidence="1" id="KW-0732">Signal</keyword>
<evidence type="ECO:0000313" key="4">
    <source>
        <dbReference type="WBParaSite" id="TASK_0000259601-mRNA-1"/>
    </source>
</evidence>
<reference evidence="2 3" key="2">
    <citation type="submission" date="2018-11" db="EMBL/GenBank/DDBJ databases">
        <authorList>
            <consortium name="Pathogen Informatics"/>
        </authorList>
    </citation>
    <scope>NUCLEOTIDE SEQUENCE [LARGE SCALE GENOMIC DNA]</scope>
</reference>
<organism evidence="4">
    <name type="scientific">Taenia asiatica</name>
    <name type="common">Asian tapeworm</name>
    <dbReference type="NCBI Taxonomy" id="60517"/>
    <lineage>
        <taxon>Eukaryota</taxon>
        <taxon>Metazoa</taxon>
        <taxon>Spiralia</taxon>
        <taxon>Lophotrochozoa</taxon>
        <taxon>Platyhelminthes</taxon>
        <taxon>Cestoda</taxon>
        <taxon>Eucestoda</taxon>
        <taxon>Cyclophyllidea</taxon>
        <taxon>Taeniidae</taxon>
        <taxon>Taenia</taxon>
    </lineage>
</organism>
<dbReference type="EMBL" id="UYRS01002148">
    <property type="protein sequence ID" value="VDK25613.1"/>
    <property type="molecule type" value="Genomic_DNA"/>
</dbReference>
<proteinExistence type="predicted"/>
<accession>A0A0R3VYV2</accession>
<dbReference type="STRING" id="60517.A0A0R3VYV2"/>
<evidence type="ECO:0000256" key="1">
    <source>
        <dbReference type="SAM" id="SignalP"/>
    </source>
</evidence>
<dbReference type="WBParaSite" id="TASK_0000259601-mRNA-1">
    <property type="protein sequence ID" value="TASK_0000259601-mRNA-1"/>
    <property type="gene ID" value="TASK_0000259601"/>
</dbReference>
<gene>
    <name evidence="2" type="ORF">TASK_LOCUS2597</name>
</gene>
<reference evidence="4" key="1">
    <citation type="submission" date="2017-02" db="UniProtKB">
        <authorList>
            <consortium name="WormBaseParasite"/>
        </authorList>
    </citation>
    <scope>IDENTIFICATION</scope>
</reference>
<sequence length="208" mass="22979">MNTHLLLLAFAYTILPSFACYGNGCGGQYNFRACIGPICRYGKYIGYGCRHGVCPFVCYGSGCQNTRTSYNNMNPLQLRNSGFYGGWGNGAYGYRGCLGGNCGFWGGCVNGHCGGFYDFRNCRTSSCASGPYHGYACFDGTCRYICFQGICHTPYAYGLGCYGPGCDGYYQFPKLGYHRMCSRSNSFYGGECEEEEEEAEKKEKNKSR</sequence>
<protein>
    <submittedName>
        <fullName evidence="4">EB domain-containing protein</fullName>
    </submittedName>
</protein>
<keyword evidence="3" id="KW-1185">Reference proteome</keyword>
<evidence type="ECO:0000313" key="2">
    <source>
        <dbReference type="EMBL" id="VDK25613.1"/>
    </source>
</evidence>
<dbReference type="AlphaFoldDB" id="A0A0R3VYV2"/>
<feature type="signal peptide" evidence="1">
    <location>
        <begin position="1"/>
        <end position="19"/>
    </location>
</feature>
<dbReference type="OrthoDB" id="6257893at2759"/>
<dbReference type="Proteomes" id="UP000282613">
    <property type="component" value="Unassembled WGS sequence"/>
</dbReference>